<gene>
    <name evidence="2" type="ORF">TeGR_g14460</name>
</gene>
<evidence type="ECO:0000313" key="3">
    <source>
        <dbReference type="Proteomes" id="UP001165060"/>
    </source>
</evidence>
<sequence length="212" mass="23599">MKFTAAALSIAFLGPAHVSGFGHMTSDEVCACNACYMQGSCSENGDDMKGCMNCGCFWDMDSAKCEENGPDKCLPAHMYDLDRTKCNECYPLGGIGKVCGEHNEDMHELSPFGSMSWCELIIDVMGGEGIWDDAAMQQMMDENEEMMMVFPEMMMMMDVNNAYEVYDGYVDQIWKCNSCVNDDMKHGRDGEGEDSTSAWQTEDTSAACWRGY</sequence>
<keyword evidence="1" id="KW-0732">Signal</keyword>
<reference evidence="2 3" key="1">
    <citation type="journal article" date="2023" name="Commun. Biol.">
        <title>Genome analysis of Parmales, the sister group of diatoms, reveals the evolutionary specialization of diatoms from phago-mixotrophs to photoautotrophs.</title>
        <authorList>
            <person name="Ban H."/>
            <person name="Sato S."/>
            <person name="Yoshikawa S."/>
            <person name="Yamada K."/>
            <person name="Nakamura Y."/>
            <person name="Ichinomiya M."/>
            <person name="Sato N."/>
            <person name="Blanc-Mathieu R."/>
            <person name="Endo H."/>
            <person name="Kuwata A."/>
            <person name="Ogata H."/>
        </authorList>
    </citation>
    <scope>NUCLEOTIDE SEQUENCE [LARGE SCALE GENOMIC DNA]</scope>
</reference>
<proteinExistence type="predicted"/>
<dbReference type="EMBL" id="BRYB01003740">
    <property type="protein sequence ID" value="GMI19827.1"/>
    <property type="molecule type" value="Genomic_DNA"/>
</dbReference>
<accession>A0ABQ6M5F0</accession>
<protein>
    <submittedName>
        <fullName evidence="2">Uncharacterized protein</fullName>
    </submittedName>
</protein>
<feature type="signal peptide" evidence="1">
    <location>
        <begin position="1"/>
        <end position="20"/>
    </location>
</feature>
<evidence type="ECO:0000256" key="1">
    <source>
        <dbReference type="SAM" id="SignalP"/>
    </source>
</evidence>
<dbReference type="Proteomes" id="UP001165060">
    <property type="component" value="Unassembled WGS sequence"/>
</dbReference>
<comment type="caution">
    <text evidence="2">The sequence shown here is derived from an EMBL/GenBank/DDBJ whole genome shotgun (WGS) entry which is preliminary data.</text>
</comment>
<evidence type="ECO:0000313" key="2">
    <source>
        <dbReference type="EMBL" id="GMI19827.1"/>
    </source>
</evidence>
<organism evidence="2 3">
    <name type="scientific">Tetraparma gracilis</name>
    <dbReference type="NCBI Taxonomy" id="2962635"/>
    <lineage>
        <taxon>Eukaryota</taxon>
        <taxon>Sar</taxon>
        <taxon>Stramenopiles</taxon>
        <taxon>Ochrophyta</taxon>
        <taxon>Bolidophyceae</taxon>
        <taxon>Parmales</taxon>
        <taxon>Triparmaceae</taxon>
        <taxon>Tetraparma</taxon>
    </lineage>
</organism>
<keyword evidence="3" id="KW-1185">Reference proteome</keyword>
<name>A0ABQ6M5F0_9STRA</name>
<feature type="chain" id="PRO_5046773143" evidence="1">
    <location>
        <begin position="21"/>
        <end position="212"/>
    </location>
</feature>